<dbReference type="Pfam" id="PF02926">
    <property type="entry name" value="THUMP"/>
    <property type="match status" value="1"/>
</dbReference>
<keyword evidence="2 5" id="KW-0808">Transferase</keyword>
<evidence type="ECO:0000313" key="5">
    <source>
        <dbReference type="EMBL" id="QMS84601.1"/>
    </source>
</evidence>
<dbReference type="InterPro" id="IPR029063">
    <property type="entry name" value="SAM-dependent_MTases_sf"/>
</dbReference>
<dbReference type="Pfam" id="PF01170">
    <property type="entry name" value="UPF0020"/>
    <property type="match status" value="1"/>
</dbReference>
<dbReference type="Gene3D" id="3.30.2130.30">
    <property type="match status" value="1"/>
</dbReference>
<sequence length="377" mass="42968">METLTLLATATFGLESVVKRELEQLGYDIISVDNGRVLFNGTYRDIVKTNLWLRTADRVLWVIGEFKATTFDQLYDQTKRLSWPSIIPKNGTTIVNGKSVKSKLFSISDCQKIVKKAIVDKLMFAHKVHWLKEDGPTYSIQVSLLKDIATITIDTSGTGLHKRGYRVETVEAPLKETLAAALIQLSYWNKDRVLYDTFCGSGTIPIEAAMIGRNIAPGLNRDFAFKAWDIIPNDIIKEETKKAYQAIDYDSDIHIYASDISEENLHKAEENAIEAGVDDCITFSVSDIKDIVIDQPYPIVISNPPYGERLMDEGAIISLTKTMKQVFSPYQTASLYFLTSFQKFEQYYGKKADRRRKLYNGRIEVWYYQYYGPRPPL</sequence>
<keyword evidence="6" id="KW-1185">Reference proteome</keyword>
<dbReference type="GO" id="GO:0070043">
    <property type="term" value="F:rRNA (guanine-N7-)-methyltransferase activity"/>
    <property type="evidence" value="ECO:0007669"/>
    <property type="project" value="TreeGrafter"/>
</dbReference>
<evidence type="ECO:0000313" key="6">
    <source>
        <dbReference type="Proteomes" id="UP000514720"/>
    </source>
</evidence>
<dbReference type="InterPro" id="IPR000241">
    <property type="entry name" value="RlmKL-like_Mtase"/>
</dbReference>
<dbReference type="Pfam" id="PF22020">
    <property type="entry name" value="RlmL_1st"/>
    <property type="match status" value="1"/>
</dbReference>
<dbReference type="AlphaFoldDB" id="A0A7L7KP95"/>
<dbReference type="InterPro" id="IPR054170">
    <property type="entry name" value="RlmL_1st"/>
</dbReference>
<name>A0A7L7KP95_9MOLU</name>
<keyword evidence="3" id="KW-0694">RNA-binding</keyword>
<dbReference type="InterPro" id="IPR002052">
    <property type="entry name" value="DNA_methylase_N6_adenine_CS"/>
</dbReference>
<dbReference type="InterPro" id="IPR004114">
    <property type="entry name" value="THUMP_dom"/>
</dbReference>
<dbReference type="PROSITE" id="PS51165">
    <property type="entry name" value="THUMP"/>
    <property type="match status" value="1"/>
</dbReference>
<evidence type="ECO:0000256" key="1">
    <source>
        <dbReference type="ARBA" id="ARBA00022603"/>
    </source>
</evidence>
<accession>A0A7L7KP95</accession>
<dbReference type="PANTHER" id="PTHR47313">
    <property type="entry name" value="RIBOSOMAL RNA LARGE SUBUNIT METHYLTRANSFERASE K/L"/>
    <property type="match status" value="1"/>
</dbReference>
<evidence type="ECO:0000256" key="2">
    <source>
        <dbReference type="ARBA" id="ARBA00022679"/>
    </source>
</evidence>
<feature type="domain" description="THUMP" evidence="4">
    <location>
        <begin position="45"/>
        <end position="155"/>
    </location>
</feature>
<dbReference type="EMBL" id="CP048914">
    <property type="protein sequence ID" value="QMS84601.1"/>
    <property type="molecule type" value="Genomic_DNA"/>
</dbReference>
<dbReference type="GO" id="GO:0003723">
    <property type="term" value="F:RNA binding"/>
    <property type="evidence" value="ECO:0007669"/>
    <property type="project" value="UniProtKB-UniRule"/>
</dbReference>
<dbReference type="PANTHER" id="PTHR47313:SF1">
    <property type="entry name" value="RIBOSOMAL RNA LARGE SUBUNIT METHYLTRANSFERASE K_L"/>
    <property type="match status" value="1"/>
</dbReference>
<dbReference type="Gene3D" id="3.40.50.150">
    <property type="entry name" value="Vaccinia Virus protein VP39"/>
    <property type="match status" value="1"/>
</dbReference>
<dbReference type="SUPFAM" id="SSF53335">
    <property type="entry name" value="S-adenosyl-L-methionine-dependent methyltransferases"/>
    <property type="match status" value="1"/>
</dbReference>
<dbReference type="PROSITE" id="PS00092">
    <property type="entry name" value="N6_MTASE"/>
    <property type="match status" value="1"/>
</dbReference>
<protein>
    <submittedName>
        <fullName evidence="5">Class I SAM-dependent RNA methyltransferase</fullName>
    </submittedName>
</protein>
<dbReference type="CDD" id="cd02440">
    <property type="entry name" value="AdoMet_MTases"/>
    <property type="match status" value="1"/>
</dbReference>
<proteinExistence type="predicted"/>
<dbReference type="GO" id="GO:0008990">
    <property type="term" value="F:rRNA (guanine-N2-)-methyltransferase activity"/>
    <property type="evidence" value="ECO:0007669"/>
    <property type="project" value="TreeGrafter"/>
</dbReference>
<evidence type="ECO:0000256" key="3">
    <source>
        <dbReference type="PROSITE-ProRule" id="PRU00529"/>
    </source>
</evidence>
<dbReference type="Proteomes" id="UP000514720">
    <property type="component" value="Chromosome"/>
</dbReference>
<gene>
    <name evidence="5" type="ORF">G4Z02_02155</name>
</gene>
<dbReference type="CDD" id="cd11715">
    <property type="entry name" value="THUMP_AdoMetMT"/>
    <property type="match status" value="1"/>
</dbReference>
<dbReference type="RefSeq" id="WP_258878219.1">
    <property type="nucleotide sequence ID" value="NZ_CP048914.1"/>
</dbReference>
<dbReference type="KEGG" id="xcl:G4Z02_02155"/>
<keyword evidence="1 5" id="KW-0489">Methyltransferase</keyword>
<organism evidence="5 6">
    <name type="scientific">Candidatus Xianfuyuplasma coldseepsis</name>
    <dbReference type="NCBI Taxonomy" id="2782163"/>
    <lineage>
        <taxon>Bacteria</taxon>
        <taxon>Bacillati</taxon>
        <taxon>Mycoplasmatota</taxon>
        <taxon>Mollicutes</taxon>
        <taxon>Candidatus Izemoplasmatales</taxon>
        <taxon>Candidatus Izemoplasmataceae</taxon>
        <taxon>Candidatus Xianfuyuplasma</taxon>
    </lineage>
</organism>
<reference evidence="5 6" key="1">
    <citation type="submission" date="2020-02" db="EMBL/GenBank/DDBJ databases">
        <authorList>
            <person name="Zheng R.K."/>
            <person name="Sun C.M."/>
        </authorList>
    </citation>
    <scope>NUCLEOTIDE SEQUENCE [LARGE SCALE GENOMIC DNA]</scope>
    <source>
        <strain evidence="6">zrk13</strain>
    </source>
</reference>
<dbReference type="SMART" id="SM00981">
    <property type="entry name" value="THUMP"/>
    <property type="match status" value="1"/>
</dbReference>
<evidence type="ECO:0000259" key="4">
    <source>
        <dbReference type="PROSITE" id="PS51165"/>
    </source>
</evidence>